<keyword evidence="2" id="KW-1185">Reference proteome</keyword>
<evidence type="ECO:0000313" key="2">
    <source>
        <dbReference type="Proteomes" id="UP000789375"/>
    </source>
</evidence>
<proteinExistence type="predicted"/>
<evidence type="ECO:0000313" key="1">
    <source>
        <dbReference type="EMBL" id="CAG8716087.1"/>
    </source>
</evidence>
<sequence length="135" mass="16084">HSKTPYTRPPQTQKFVLYYCQNCKGKLVDLRTKAAHIKYTIVSQQQKTAANFSEASENHKKNTQIYDNDALEEDNKRNFKDNISEYSSDNLEENNQVNFDASEVELEENNFRYTEELNNIFSWIVVWILKYQKRF</sequence>
<accession>A0A9N9I0R8</accession>
<organism evidence="1 2">
    <name type="scientific">Funneliformis mosseae</name>
    <name type="common">Endomycorrhizal fungus</name>
    <name type="synonym">Glomus mosseae</name>
    <dbReference type="NCBI Taxonomy" id="27381"/>
    <lineage>
        <taxon>Eukaryota</taxon>
        <taxon>Fungi</taxon>
        <taxon>Fungi incertae sedis</taxon>
        <taxon>Mucoromycota</taxon>
        <taxon>Glomeromycotina</taxon>
        <taxon>Glomeromycetes</taxon>
        <taxon>Glomerales</taxon>
        <taxon>Glomeraceae</taxon>
        <taxon>Funneliformis</taxon>
    </lineage>
</organism>
<dbReference type="Proteomes" id="UP000789375">
    <property type="component" value="Unassembled WGS sequence"/>
</dbReference>
<comment type="caution">
    <text evidence="1">The sequence shown here is derived from an EMBL/GenBank/DDBJ whole genome shotgun (WGS) entry which is preliminary data.</text>
</comment>
<dbReference type="AlphaFoldDB" id="A0A9N9I0R8"/>
<gene>
    <name evidence="1" type="ORF">FMOSSE_LOCUS14647</name>
</gene>
<reference evidence="1" key="1">
    <citation type="submission" date="2021-06" db="EMBL/GenBank/DDBJ databases">
        <authorList>
            <person name="Kallberg Y."/>
            <person name="Tangrot J."/>
            <person name="Rosling A."/>
        </authorList>
    </citation>
    <scope>NUCLEOTIDE SEQUENCE</scope>
    <source>
        <strain evidence="1">87-6 pot B 2015</strain>
    </source>
</reference>
<feature type="non-terminal residue" evidence="1">
    <location>
        <position position="135"/>
    </location>
</feature>
<name>A0A9N9I0R8_FUNMO</name>
<dbReference type="EMBL" id="CAJVPP010011951">
    <property type="protein sequence ID" value="CAG8716087.1"/>
    <property type="molecule type" value="Genomic_DNA"/>
</dbReference>
<protein>
    <submittedName>
        <fullName evidence="1">16705_t:CDS:1</fullName>
    </submittedName>
</protein>